<sequence length="35" mass="3863">MQVNEGRCTPVPHLSLAHILKTSTPHSTFTIFKGL</sequence>
<evidence type="ECO:0000313" key="2">
    <source>
        <dbReference type="Proteomes" id="UP000324222"/>
    </source>
</evidence>
<comment type="caution">
    <text evidence="1">The sequence shown here is derived from an EMBL/GenBank/DDBJ whole genome shotgun (WGS) entry which is preliminary data.</text>
</comment>
<dbReference type="EMBL" id="VSRR010074003">
    <property type="protein sequence ID" value="MPC87276.1"/>
    <property type="molecule type" value="Genomic_DNA"/>
</dbReference>
<keyword evidence="2" id="KW-1185">Reference proteome</keyword>
<protein>
    <submittedName>
        <fullName evidence="1">Uncharacterized protein</fullName>
    </submittedName>
</protein>
<organism evidence="1 2">
    <name type="scientific">Portunus trituberculatus</name>
    <name type="common">Swimming crab</name>
    <name type="synonym">Neptunus trituberculatus</name>
    <dbReference type="NCBI Taxonomy" id="210409"/>
    <lineage>
        <taxon>Eukaryota</taxon>
        <taxon>Metazoa</taxon>
        <taxon>Ecdysozoa</taxon>
        <taxon>Arthropoda</taxon>
        <taxon>Crustacea</taxon>
        <taxon>Multicrustacea</taxon>
        <taxon>Malacostraca</taxon>
        <taxon>Eumalacostraca</taxon>
        <taxon>Eucarida</taxon>
        <taxon>Decapoda</taxon>
        <taxon>Pleocyemata</taxon>
        <taxon>Brachyura</taxon>
        <taxon>Eubrachyura</taxon>
        <taxon>Portunoidea</taxon>
        <taxon>Portunidae</taxon>
        <taxon>Portuninae</taxon>
        <taxon>Portunus</taxon>
    </lineage>
</organism>
<proteinExistence type="predicted"/>
<dbReference type="Proteomes" id="UP000324222">
    <property type="component" value="Unassembled WGS sequence"/>
</dbReference>
<evidence type="ECO:0000313" key="1">
    <source>
        <dbReference type="EMBL" id="MPC87276.1"/>
    </source>
</evidence>
<gene>
    <name evidence="1" type="ORF">E2C01_082134</name>
</gene>
<dbReference type="AlphaFoldDB" id="A0A5B7IZZ6"/>
<name>A0A5B7IZZ6_PORTR</name>
<accession>A0A5B7IZZ6</accession>
<reference evidence="1 2" key="1">
    <citation type="submission" date="2019-05" db="EMBL/GenBank/DDBJ databases">
        <title>Another draft genome of Portunus trituberculatus and its Hox gene families provides insights of decapod evolution.</title>
        <authorList>
            <person name="Jeong J.-H."/>
            <person name="Song I."/>
            <person name="Kim S."/>
            <person name="Choi T."/>
            <person name="Kim D."/>
            <person name="Ryu S."/>
            <person name="Kim W."/>
        </authorList>
    </citation>
    <scope>NUCLEOTIDE SEQUENCE [LARGE SCALE GENOMIC DNA]</scope>
    <source>
        <tissue evidence="1">Muscle</tissue>
    </source>
</reference>